<evidence type="ECO:0000256" key="8">
    <source>
        <dbReference type="SAM" id="Phobius"/>
    </source>
</evidence>
<evidence type="ECO:0000256" key="7">
    <source>
        <dbReference type="ARBA" id="ARBA00023136"/>
    </source>
</evidence>
<feature type="transmembrane region" description="Helical" evidence="8">
    <location>
        <begin position="1004"/>
        <end position="1023"/>
    </location>
</feature>
<dbReference type="Proteomes" id="UP001230188">
    <property type="component" value="Unassembled WGS sequence"/>
</dbReference>
<dbReference type="InterPro" id="IPR003439">
    <property type="entry name" value="ABC_transporter-like_ATP-bd"/>
</dbReference>
<dbReference type="InterPro" id="IPR043926">
    <property type="entry name" value="ABCG_dom"/>
</dbReference>
<feature type="transmembrane region" description="Helical" evidence="8">
    <location>
        <begin position="1214"/>
        <end position="1234"/>
    </location>
</feature>
<evidence type="ECO:0000256" key="6">
    <source>
        <dbReference type="ARBA" id="ARBA00022989"/>
    </source>
</evidence>
<evidence type="ECO:0000256" key="3">
    <source>
        <dbReference type="ARBA" id="ARBA00022692"/>
    </source>
</evidence>
<evidence type="ECO:0000256" key="1">
    <source>
        <dbReference type="ARBA" id="ARBA00004141"/>
    </source>
</evidence>
<feature type="transmembrane region" description="Helical" evidence="8">
    <location>
        <begin position="490"/>
        <end position="509"/>
    </location>
</feature>
<feature type="transmembrane region" description="Helical" evidence="8">
    <location>
        <begin position="417"/>
        <end position="443"/>
    </location>
</feature>
<evidence type="ECO:0000256" key="5">
    <source>
        <dbReference type="ARBA" id="ARBA00022840"/>
    </source>
</evidence>
<feature type="transmembrane region" description="Helical" evidence="8">
    <location>
        <begin position="1029"/>
        <end position="1054"/>
    </location>
</feature>
<dbReference type="SUPFAM" id="SSF52540">
    <property type="entry name" value="P-loop containing nucleoside triphosphate hydrolases"/>
    <property type="match status" value="2"/>
</dbReference>
<feature type="domain" description="ABC transporter" evidence="9">
    <location>
        <begin position="664"/>
        <end position="918"/>
    </location>
</feature>
<dbReference type="EMBL" id="JAQMWT010000531">
    <property type="protein sequence ID" value="KAJ8600021.1"/>
    <property type="molecule type" value="Genomic_DNA"/>
</dbReference>
<dbReference type="PROSITE" id="PS00211">
    <property type="entry name" value="ABC_TRANSPORTER_1"/>
    <property type="match status" value="1"/>
</dbReference>
<sequence>MSSSAAVAPLDDHDQQGCTPTTLQAVDLGYELGGKRILANVNATFEPRKLTALMGPSGAGKTTMLNTLAHRASGSRTGEILVNGYPKSLQKMRSLLSFMPQDDILYYAAMMRVPSRADDAPRERRLHAKKIARADALMRTLGMAHVADNVLSEVSGGQRKRASAAVEFMSDRPLLFMDEPTSGLDSATAKALVDRLSRAAHDESRTVICTIHQPSWELINKFDKVVLLAGRGGNLGGTVVFDAPPAHIPAYFESGGSPVPTGENPADHIMYVLNDEGGEKWTDVWSTSEQRAVATQQATEERARLEAKLDLESDDADDYPISYCEQYRVLFIRTLHIWVADPQQGQLVFKMIALVNVMMALLLAGIPDNLSKGNGLFFYIAAQFNLSMIPLVIIMPEERAVILREYRNGVFSATAYWLARFTLCVGNVIVMATFQTLFFYPVIGLPLTPFPSKLLRWWCLQFLYLGCVMMLGLTAGIFSQSALGGIKAVIAIQLPWMSTAGVLPPLAYVRPTVFFLRYPNLFTWATKLELTIAFTSAGGKADETLREGLGVHPGNADSCFQALAFCFIIIFFAGLFAVHRTLNRPDLTAGGLRSFAKTPAAAAAAAAQSVAASDNSYKPLAAGIDDEKGSLIVTSNPLVGALASSVGYGATDVEAPAVVRSVPIEVRSVTYRHKRAPEKIAINNVSVRFSPGSVTILMGPSGAGKTTLLKLLCGRLPAGTFTAVDGRSQPLLEGEVLVDHRTTDFSAFKKIGTLTPQDEVLTPELTVRQTLLYAAELRSPRSWSYAQKVARVNAVLVKLGLDVKAENVVGTYLKVGISGGQKKRLSIGMDLLAELPIMLVDEPTTGLDASSALNVVQTLITLASDQYRTIICTIHQPPWSMVIQFDQLVLLALGKLVFDGPPVRLPDFLRAGGSPVPSNENPADYAMVVLVADSNEKWHKLHDKRASAASAVAAEKDTEKTIGSDDEISSLLANFDSYMVSEFTQYTVLLRRFSYIFITDPEQFEAVFFPSLIVGIVVGLSFHNFGVNVYLAASILMGCVSHGMLSLNATMLNIPSERPLILREFRNGTYSVRAYWFARATVSSCVAVFLSFPLTTIWYSLVGLPLASGAILHTWLASTLNAAVFSLMGCVIGLVCKTPLASAQVADPIGNCMLVFSGAIIAKRFIKSYLMPIFYGLPINWSFSIILGACLEHKGEDGDDVLSYYSVHPGDRRFGYFVLFGMYVAWNFIGYHLASYMINGQDES</sequence>
<dbReference type="GO" id="GO:0140359">
    <property type="term" value="F:ABC-type transporter activity"/>
    <property type="evidence" value="ECO:0007669"/>
    <property type="project" value="InterPro"/>
</dbReference>
<feature type="transmembrane region" description="Helical" evidence="8">
    <location>
        <begin position="560"/>
        <end position="578"/>
    </location>
</feature>
<dbReference type="PANTHER" id="PTHR48041:SF139">
    <property type="entry name" value="PROTEIN SCARLET"/>
    <property type="match status" value="1"/>
</dbReference>
<comment type="caution">
    <text evidence="10">The sequence shown here is derived from an EMBL/GenBank/DDBJ whole genome shotgun (WGS) entry which is preliminary data.</text>
</comment>
<proteinExistence type="predicted"/>
<dbReference type="Pfam" id="PF19055">
    <property type="entry name" value="ABC2_membrane_7"/>
    <property type="match status" value="1"/>
</dbReference>
<keyword evidence="3 8" id="KW-0812">Transmembrane</keyword>
<dbReference type="PANTHER" id="PTHR48041">
    <property type="entry name" value="ABC TRANSPORTER G FAMILY MEMBER 28"/>
    <property type="match status" value="1"/>
</dbReference>
<keyword evidence="5" id="KW-0067">ATP-binding</keyword>
<evidence type="ECO:0000259" key="9">
    <source>
        <dbReference type="PROSITE" id="PS50893"/>
    </source>
</evidence>
<dbReference type="InterPro" id="IPR003593">
    <property type="entry name" value="AAA+_ATPase"/>
</dbReference>
<dbReference type="GO" id="GO:0005524">
    <property type="term" value="F:ATP binding"/>
    <property type="evidence" value="ECO:0007669"/>
    <property type="project" value="UniProtKB-KW"/>
</dbReference>
<reference evidence="10" key="1">
    <citation type="submission" date="2023-01" db="EMBL/GenBank/DDBJ databases">
        <title>Metagenome sequencing of chrysophaentin producing Chrysophaeum taylorii.</title>
        <authorList>
            <person name="Davison J."/>
            <person name="Bewley C."/>
        </authorList>
    </citation>
    <scope>NUCLEOTIDE SEQUENCE</scope>
    <source>
        <strain evidence="10">NIES-1699</strain>
    </source>
</reference>
<keyword evidence="11" id="KW-1185">Reference proteome</keyword>
<feature type="transmembrane region" description="Helical" evidence="8">
    <location>
        <begin position="1075"/>
        <end position="1099"/>
    </location>
</feature>
<dbReference type="InterPro" id="IPR017871">
    <property type="entry name" value="ABC_transporter-like_CS"/>
</dbReference>
<dbReference type="Gene3D" id="3.40.50.300">
    <property type="entry name" value="P-loop containing nucleotide triphosphate hydrolases"/>
    <property type="match status" value="2"/>
</dbReference>
<keyword evidence="6 8" id="KW-1133">Transmembrane helix</keyword>
<evidence type="ECO:0000256" key="4">
    <source>
        <dbReference type="ARBA" id="ARBA00022741"/>
    </source>
</evidence>
<dbReference type="Pfam" id="PF00005">
    <property type="entry name" value="ABC_tran"/>
    <property type="match status" value="2"/>
</dbReference>
<accession>A0AAD7U891</accession>
<name>A0AAD7U891_9STRA</name>
<dbReference type="GO" id="GO:0016020">
    <property type="term" value="C:membrane"/>
    <property type="evidence" value="ECO:0007669"/>
    <property type="project" value="UniProtKB-SubCell"/>
</dbReference>
<keyword evidence="7 8" id="KW-0472">Membrane</keyword>
<evidence type="ECO:0000313" key="11">
    <source>
        <dbReference type="Proteomes" id="UP001230188"/>
    </source>
</evidence>
<dbReference type="InterPro" id="IPR050352">
    <property type="entry name" value="ABCG_transporters"/>
</dbReference>
<feature type="transmembrane region" description="Helical" evidence="8">
    <location>
        <begin position="376"/>
        <end position="396"/>
    </location>
</feature>
<protein>
    <recommendedName>
        <fullName evidence="9">ABC transporter domain-containing protein</fullName>
    </recommendedName>
</protein>
<keyword evidence="4" id="KW-0547">Nucleotide-binding</keyword>
<dbReference type="GO" id="GO:0016887">
    <property type="term" value="F:ATP hydrolysis activity"/>
    <property type="evidence" value="ECO:0007669"/>
    <property type="project" value="InterPro"/>
</dbReference>
<feature type="transmembrane region" description="Helical" evidence="8">
    <location>
        <begin position="1111"/>
        <end position="1136"/>
    </location>
</feature>
<dbReference type="SMART" id="SM00382">
    <property type="entry name" value="AAA"/>
    <property type="match status" value="2"/>
</dbReference>
<feature type="transmembrane region" description="Helical" evidence="8">
    <location>
        <begin position="347"/>
        <end position="364"/>
    </location>
</feature>
<dbReference type="AlphaFoldDB" id="A0AAD7U891"/>
<evidence type="ECO:0000256" key="2">
    <source>
        <dbReference type="ARBA" id="ARBA00022448"/>
    </source>
</evidence>
<dbReference type="PROSITE" id="PS50893">
    <property type="entry name" value="ABC_TRANSPORTER_2"/>
    <property type="match status" value="2"/>
</dbReference>
<organism evidence="10 11">
    <name type="scientific">Chrysophaeum taylorii</name>
    <dbReference type="NCBI Taxonomy" id="2483200"/>
    <lineage>
        <taxon>Eukaryota</taxon>
        <taxon>Sar</taxon>
        <taxon>Stramenopiles</taxon>
        <taxon>Ochrophyta</taxon>
        <taxon>Pelagophyceae</taxon>
        <taxon>Pelagomonadales</taxon>
        <taxon>Pelagomonadaceae</taxon>
        <taxon>Chrysophaeum</taxon>
    </lineage>
</organism>
<dbReference type="InterPro" id="IPR027417">
    <property type="entry name" value="P-loop_NTPase"/>
</dbReference>
<keyword evidence="2" id="KW-0813">Transport</keyword>
<dbReference type="Pfam" id="PF01061">
    <property type="entry name" value="ABC2_membrane"/>
    <property type="match status" value="2"/>
</dbReference>
<dbReference type="InterPro" id="IPR013525">
    <property type="entry name" value="ABC2_TM"/>
</dbReference>
<gene>
    <name evidence="10" type="ORF">CTAYLR_001871</name>
</gene>
<comment type="subcellular location">
    <subcellularLocation>
        <location evidence="1">Membrane</location>
        <topology evidence="1">Multi-pass membrane protein</topology>
    </subcellularLocation>
</comment>
<feature type="transmembrane region" description="Helical" evidence="8">
    <location>
        <begin position="455"/>
        <end position="478"/>
    </location>
</feature>
<feature type="domain" description="ABC transporter" evidence="9">
    <location>
        <begin position="23"/>
        <end position="254"/>
    </location>
</feature>
<feature type="transmembrane region" description="Helical" evidence="8">
    <location>
        <begin position="1172"/>
        <end position="1193"/>
    </location>
</feature>
<evidence type="ECO:0000313" key="10">
    <source>
        <dbReference type="EMBL" id="KAJ8600021.1"/>
    </source>
</evidence>